<accession>A0A840NDF7</accession>
<protein>
    <submittedName>
        <fullName evidence="2">Uncharacterized protein</fullName>
    </submittedName>
</protein>
<comment type="caution">
    <text evidence="2">The sequence shown here is derived from an EMBL/GenBank/DDBJ whole genome shotgun (WGS) entry which is preliminary data.</text>
</comment>
<gene>
    <name evidence="2" type="ORF">BJ969_003048</name>
</gene>
<feature type="region of interest" description="Disordered" evidence="1">
    <location>
        <begin position="14"/>
        <end position="55"/>
    </location>
</feature>
<dbReference type="EMBL" id="JACHIV010000001">
    <property type="protein sequence ID" value="MBB5069960.1"/>
    <property type="molecule type" value="Genomic_DNA"/>
</dbReference>
<name>A0A840NDF7_9PSEU</name>
<dbReference type="AlphaFoldDB" id="A0A840NDF7"/>
<proteinExistence type="predicted"/>
<keyword evidence="3" id="KW-1185">Reference proteome</keyword>
<organism evidence="2 3">
    <name type="scientific">Saccharopolyspora gloriosae</name>
    <dbReference type="NCBI Taxonomy" id="455344"/>
    <lineage>
        <taxon>Bacteria</taxon>
        <taxon>Bacillati</taxon>
        <taxon>Actinomycetota</taxon>
        <taxon>Actinomycetes</taxon>
        <taxon>Pseudonocardiales</taxon>
        <taxon>Pseudonocardiaceae</taxon>
        <taxon>Saccharopolyspora</taxon>
    </lineage>
</organism>
<sequence>MGPRVFRIRASTRGAGIGSGIGPFPIHANSGYGRHTEIGGAAKHPQTRRSALPAR</sequence>
<dbReference type="Proteomes" id="UP000580474">
    <property type="component" value="Unassembled WGS sequence"/>
</dbReference>
<evidence type="ECO:0000313" key="3">
    <source>
        <dbReference type="Proteomes" id="UP000580474"/>
    </source>
</evidence>
<evidence type="ECO:0000256" key="1">
    <source>
        <dbReference type="SAM" id="MobiDB-lite"/>
    </source>
</evidence>
<reference evidence="2 3" key="1">
    <citation type="submission" date="2020-08" db="EMBL/GenBank/DDBJ databases">
        <title>Sequencing the genomes of 1000 actinobacteria strains.</title>
        <authorList>
            <person name="Klenk H.-P."/>
        </authorList>
    </citation>
    <scope>NUCLEOTIDE SEQUENCE [LARGE SCALE GENOMIC DNA]</scope>
    <source>
        <strain evidence="2 3">DSM 45582</strain>
    </source>
</reference>
<evidence type="ECO:0000313" key="2">
    <source>
        <dbReference type="EMBL" id="MBB5069960.1"/>
    </source>
</evidence>